<dbReference type="CDD" id="cd16343">
    <property type="entry name" value="LMWPTP"/>
    <property type="match status" value="1"/>
</dbReference>
<proteinExistence type="inferred from homology"/>
<evidence type="ECO:0000256" key="2">
    <source>
        <dbReference type="ARBA" id="ARBA00013064"/>
    </source>
</evidence>
<sequence>MFQHLLVLCAGNLCRSPLAEALMRTRLARAGKGIEVASAGLIAAVGEPADEMTCLVAAGHGLDLSGHASRPVDPGLVRRADLVLVMEEAHRRHLLELAPAAAGKVCLLGRWSGGEIPDPYGRGRAAGEAAYDQIAAAVEAWLVRL</sequence>
<keyword evidence="9" id="KW-1185">Reference proteome</keyword>
<accession>A0A2K8UH57</accession>
<feature type="active site" description="Nucleophile" evidence="6">
    <location>
        <position position="9"/>
    </location>
</feature>
<dbReference type="SMART" id="SM00226">
    <property type="entry name" value="LMWPc"/>
    <property type="match status" value="1"/>
</dbReference>
<evidence type="ECO:0000256" key="5">
    <source>
        <dbReference type="ARBA" id="ARBA00051722"/>
    </source>
</evidence>
<protein>
    <recommendedName>
        <fullName evidence="2">protein-tyrosine-phosphatase</fullName>
        <ecNumber evidence="2">3.1.3.48</ecNumber>
    </recommendedName>
</protein>
<dbReference type="Pfam" id="PF01451">
    <property type="entry name" value="LMWPc"/>
    <property type="match status" value="1"/>
</dbReference>
<name>A0A2K8UH57_9GAMM</name>
<dbReference type="EC" id="3.1.3.48" evidence="2"/>
<dbReference type="SUPFAM" id="SSF52788">
    <property type="entry name" value="Phosphotyrosine protein phosphatases I"/>
    <property type="match status" value="1"/>
</dbReference>
<feature type="active site" description="Proton donor" evidence="6">
    <location>
        <position position="118"/>
    </location>
</feature>
<dbReference type="PANTHER" id="PTHR11717:SF31">
    <property type="entry name" value="LOW MOLECULAR WEIGHT PROTEIN-TYROSINE-PHOSPHATASE ETP-RELATED"/>
    <property type="match status" value="1"/>
</dbReference>
<gene>
    <name evidence="8" type="ORF">THSYN_24375</name>
</gene>
<feature type="active site" evidence="6">
    <location>
        <position position="15"/>
    </location>
</feature>
<comment type="catalytic activity">
    <reaction evidence="5">
        <text>O-phospho-L-tyrosyl-[protein] + H2O = L-tyrosyl-[protein] + phosphate</text>
        <dbReference type="Rhea" id="RHEA:10684"/>
        <dbReference type="Rhea" id="RHEA-COMP:10136"/>
        <dbReference type="Rhea" id="RHEA-COMP:20101"/>
        <dbReference type="ChEBI" id="CHEBI:15377"/>
        <dbReference type="ChEBI" id="CHEBI:43474"/>
        <dbReference type="ChEBI" id="CHEBI:46858"/>
        <dbReference type="ChEBI" id="CHEBI:61978"/>
        <dbReference type="EC" id="3.1.3.48"/>
    </reaction>
</comment>
<keyword evidence="3" id="KW-0378">Hydrolase</keyword>
<evidence type="ECO:0000256" key="4">
    <source>
        <dbReference type="ARBA" id="ARBA00022912"/>
    </source>
</evidence>
<evidence type="ECO:0000256" key="6">
    <source>
        <dbReference type="PIRSR" id="PIRSR617867-1"/>
    </source>
</evidence>
<dbReference type="InterPro" id="IPR017867">
    <property type="entry name" value="Tyr_phospatase_low_mol_wt"/>
</dbReference>
<evidence type="ECO:0000313" key="9">
    <source>
        <dbReference type="Proteomes" id="UP000232638"/>
    </source>
</evidence>
<dbReference type="InterPro" id="IPR023485">
    <property type="entry name" value="Ptyr_pPase"/>
</dbReference>
<evidence type="ECO:0000259" key="7">
    <source>
        <dbReference type="SMART" id="SM00226"/>
    </source>
</evidence>
<comment type="similarity">
    <text evidence="1">Belongs to the low molecular weight phosphotyrosine protein phosphatase family.</text>
</comment>
<dbReference type="AlphaFoldDB" id="A0A2K8UH57"/>
<feature type="domain" description="Phosphotyrosine protein phosphatase I" evidence="7">
    <location>
        <begin position="3"/>
        <end position="144"/>
    </location>
</feature>
<dbReference type="EMBL" id="CP020370">
    <property type="protein sequence ID" value="AUB84916.1"/>
    <property type="molecule type" value="Genomic_DNA"/>
</dbReference>
<keyword evidence="4" id="KW-0904">Protein phosphatase</keyword>
<evidence type="ECO:0000256" key="3">
    <source>
        <dbReference type="ARBA" id="ARBA00022801"/>
    </source>
</evidence>
<dbReference type="KEGG" id="tsy:THSYN_24375"/>
<dbReference type="Gene3D" id="3.40.50.2300">
    <property type="match status" value="1"/>
</dbReference>
<dbReference type="InterPro" id="IPR036196">
    <property type="entry name" value="Ptyr_pPase_sf"/>
</dbReference>
<reference evidence="8 9" key="1">
    <citation type="submission" date="2017-03" db="EMBL/GenBank/DDBJ databases">
        <title>Complete genome sequence of Candidatus 'Thiodictyon syntrophicum' sp. nov. strain Cad16T, a photolithoautotroph purple sulfur bacterium isolated from an alpine meromictic lake.</title>
        <authorList>
            <person name="Luedin S.M."/>
            <person name="Pothier J.F."/>
            <person name="Danza F."/>
            <person name="Storelli N."/>
            <person name="Wittwer M."/>
            <person name="Tonolla M."/>
        </authorList>
    </citation>
    <scope>NUCLEOTIDE SEQUENCE [LARGE SCALE GENOMIC DNA]</scope>
    <source>
        <strain evidence="8 9">Cad16T</strain>
    </source>
</reference>
<dbReference type="InterPro" id="IPR050438">
    <property type="entry name" value="LMW_PTPase"/>
</dbReference>
<dbReference type="Proteomes" id="UP000232638">
    <property type="component" value="Chromosome"/>
</dbReference>
<organism evidence="8 9">
    <name type="scientific">Candidatus Thiodictyon syntrophicum</name>
    <dbReference type="NCBI Taxonomy" id="1166950"/>
    <lineage>
        <taxon>Bacteria</taxon>
        <taxon>Pseudomonadati</taxon>
        <taxon>Pseudomonadota</taxon>
        <taxon>Gammaproteobacteria</taxon>
        <taxon>Chromatiales</taxon>
        <taxon>Chromatiaceae</taxon>
        <taxon>Thiodictyon</taxon>
    </lineage>
</organism>
<dbReference type="OrthoDB" id="9784339at2"/>
<dbReference type="PRINTS" id="PR00719">
    <property type="entry name" value="LMWPTPASE"/>
</dbReference>
<evidence type="ECO:0000256" key="1">
    <source>
        <dbReference type="ARBA" id="ARBA00011063"/>
    </source>
</evidence>
<dbReference type="GO" id="GO:0004725">
    <property type="term" value="F:protein tyrosine phosphatase activity"/>
    <property type="evidence" value="ECO:0007669"/>
    <property type="project" value="UniProtKB-EC"/>
</dbReference>
<evidence type="ECO:0000313" key="8">
    <source>
        <dbReference type="EMBL" id="AUB84916.1"/>
    </source>
</evidence>
<dbReference type="PANTHER" id="PTHR11717">
    <property type="entry name" value="LOW MOLECULAR WEIGHT PROTEIN TYROSINE PHOSPHATASE"/>
    <property type="match status" value="1"/>
</dbReference>